<sequence length="257" mass="30582">MHIVSASDDKYAIHLGVMLTSLFMNQDQTEHINIYIIDGNLSESNKLKLQLIVERFNSSIHFLEIDDEVFHSFNERKRISKQAYYRILIPNLLSTDINKALYLDCDLIVTKDLTALWETNIEDYHLAAVESTISKKLIKYISLPTGSGYFNSGVLLLNLEKWREDNTSEKIIRYKEKHPDQKRFMDQDALNAVLYDKWLKLHYKWNYTTGHWNRRKIYPQKDAVIIHFTTRKKPWNSEHPFKNEYYKYLRSSLLINE</sequence>
<dbReference type="PANTHER" id="PTHR13778">
    <property type="entry name" value="GLYCOSYLTRANSFERASE 8 DOMAIN-CONTAINING PROTEIN"/>
    <property type="match status" value="1"/>
</dbReference>
<gene>
    <name evidence="4" type="ORF">FS935_00945</name>
</gene>
<dbReference type="InterPro" id="IPR002495">
    <property type="entry name" value="Glyco_trans_8"/>
</dbReference>
<dbReference type="Gene3D" id="3.90.550.10">
    <property type="entry name" value="Spore Coat Polysaccharide Biosynthesis Protein SpsA, Chain A"/>
    <property type="match status" value="1"/>
</dbReference>
<evidence type="ECO:0000256" key="2">
    <source>
        <dbReference type="ARBA" id="ARBA00022679"/>
    </source>
</evidence>
<keyword evidence="1" id="KW-0328">Glycosyltransferase</keyword>
<dbReference type="PANTHER" id="PTHR13778:SF47">
    <property type="entry name" value="LIPOPOLYSACCHARIDE 1,3-GALACTOSYLTRANSFERASE"/>
    <property type="match status" value="1"/>
</dbReference>
<evidence type="ECO:0000256" key="1">
    <source>
        <dbReference type="ARBA" id="ARBA00022676"/>
    </source>
</evidence>
<dbReference type="InterPro" id="IPR029044">
    <property type="entry name" value="Nucleotide-diphossugar_trans"/>
</dbReference>
<evidence type="ECO:0000256" key="3">
    <source>
        <dbReference type="ARBA" id="ARBA00022723"/>
    </source>
</evidence>
<organism evidence="4 5">
    <name type="scientific">Metabacillus litoralis</name>
    <dbReference type="NCBI Taxonomy" id="152268"/>
    <lineage>
        <taxon>Bacteria</taxon>
        <taxon>Bacillati</taxon>
        <taxon>Bacillota</taxon>
        <taxon>Bacilli</taxon>
        <taxon>Bacillales</taxon>
        <taxon>Bacillaceae</taxon>
        <taxon>Metabacillus</taxon>
    </lineage>
</organism>
<proteinExistence type="predicted"/>
<dbReference type="EMBL" id="VOQF01000001">
    <property type="protein sequence ID" value="TXC92799.1"/>
    <property type="molecule type" value="Genomic_DNA"/>
</dbReference>
<dbReference type="GO" id="GO:0046872">
    <property type="term" value="F:metal ion binding"/>
    <property type="evidence" value="ECO:0007669"/>
    <property type="project" value="UniProtKB-KW"/>
</dbReference>
<dbReference type="RefSeq" id="WP_146945661.1">
    <property type="nucleotide sequence ID" value="NZ_JAIVKL010000001.1"/>
</dbReference>
<comment type="caution">
    <text evidence="4">The sequence shown here is derived from an EMBL/GenBank/DDBJ whole genome shotgun (WGS) entry which is preliminary data.</text>
</comment>
<evidence type="ECO:0000313" key="4">
    <source>
        <dbReference type="EMBL" id="TXC92799.1"/>
    </source>
</evidence>
<evidence type="ECO:0000313" key="5">
    <source>
        <dbReference type="Proteomes" id="UP000321363"/>
    </source>
</evidence>
<dbReference type="Pfam" id="PF01501">
    <property type="entry name" value="Glyco_transf_8"/>
    <property type="match status" value="1"/>
</dbReference>
<dbReference type="Proteomes" id="UP000321363">
    <property type="component" value="Unassembled WGS sequence"/>
</dbReference>
<keyword evidence="5" id="KW-1185">Reference proteome</keyword>
<dbReference type="AlphaFoldDB" id="A0A5C6WA94"/>
<dbReference type="OrthoDB" id="5672604at2"/>
<keyword evidence="3" id="KW-0479">Metal-binding</keyword>
<dbReference type="GO" id="GO:0016757">
    <property type="term" value="F:glycosyltransferase activity"/>
    <property type="evidence" value="ECO:0007669"/>
    <property type="project" value="UniProtKB-KW"/>
</dbReference>
<name>A0A5C6WA94_9BACI</name>
<dbReference type="CDD" id="cd04194">
    <property type="entry name" value="GT8_A4GalT_like"/>
    <property type="match status" value="1"/>
</dbReference>
<protein>
    <submittedName>
        <fullName evidence="4">Glycosyltransferase family 8 protein</fullName>
    </submittedName>
</protein>
<dbReference type="SUPFAM" id="SSF53448">
    <property type="entry name" value="Nucleotide-diphospho-sugar transferases"/>
    <property type="match status" value="1"/>
</dbReference>
<reference evidence="4 5" key="1">
    <citation type="journal article" date="2005" name="Int. J. Syst. Evol. Microbiol.">
        <title>Bacillus litoralis sp. nov., isolated from a tidal flat of the Yellow Sea in Korea.</title>
        <authorList>
            <person name="Yoon J.H."/>
            <person name="Oh T.K."/>
        </authorList>
    </citation>
    <scope>NUCLEOTIDE SEQUENCE [LARGE SCALE GENOMIC DNA]</scope>
    <source>
        <strain evidence="4 5">SW-211</strain>
    </source>
</reference>
<dbReference type="InterPro" id="IPR050748">
    <property type="entry name" value="Glycosyltrans_8_dom-fam"/>
</dbReference>
<accession>A0A5C6WA94</accession>
<keyword evidence="2 4" id="KW-0808">Transferase</keyword>